<protein>
    <recommendedName>
        <fullName evidence="3">4'-phosphopantetheinyl transferase superfamily protein</fullName>
    </recommendedName>
</protein>
<dbReference type="EMBL" id="CP046172">
    <property type="protein sequence ID" value="QIS11597.1"/>
    <property type="molecule type" value="Genomic_DNA"/>
</dbReference>
<dbReference type="Proteomes" id="UP000503540">
    <property type="component" value="Chromosome"/>
</dbReference>
<dbReference type="Gene3D" id="3.90.470.20">
    <property type="entry name" value="4'-phosphopantetheinyl transferase domain"/>
    <property type="match status" value="1"/>
</dbReference>
<dbReference type="InterPro" id="IPR037143">
    <property type="entry name" value="4-PPantetheinyl_Trfase_dom_sf"/>
</dbReference>
<dbReference type="KEGG" id="nah:F5544_18630"/>
<dbReference type="RefSeq" id="WP_167474388.1">
    <property type="nucleotide sequence ID" value="NZ_CP046172.1"/>
</dbReference>
<evidence type="ECO:0008006" key="3">
    <source>
        <dbReference type="Google" id="ProtNLM"/>
    </source>
</evidence>
<dbReference type="GO" id="GO:0000287">
    <property type="term" value="F:magnesium ion binding"/>
    <property type="evidence" value="ECO:0007669"/>
    <property type="project" value="InterPro"/>
</dbReference>
<organism evidence="1 2">
    <name type="scientific">Nocardia arthritidis</name>
    <dbReference type="NCBI Taxonomy" id="228602"/>
    <lineage>
        <taxon>Bacteria</taxon>
        <taxon>Bacillati</taxon>
        <taxon>Actinomycetota</taxon>
        <taxon>Actinomycetes</taxon>
        <taxon>Mycobacteriales</taxon>
        <taxon>Nocardiaceae</taxon>
        <taxon>Nocardia</taxon>
    </lineage>
</organism>
<name>A0A6G9YEU4_9NOCA</name>
<proteinExistence type="predicted"/>
<dbReference type="GO" id="GO:0008897">
    <property type="term" value="F:holo-[acyl-carrier-protein] synthase activity"/>
    <property type="evidence" value="ECO:0007669"/>
    <property type="project" value="InterPro"/>
</dbReference>
<evidence type="ECO:0000313" key="2">
    <source>
        <dbReference type="Proteomes" id="UP000503540"/>
    </source>
</evidence>
<dbReference type="SUPFAM" id="SSF56214">
    <property type="entry name" value="4'-phosphopantetheinyl transferase"/>
    <property type="match status" value="1"/>
</dbReference>
<gene>
    <name evidence="1" type="ORF">F5544_18630</name>
</gene>
<accession>A0A6G9YEU4</accession>
<evidence type="ECO:0000313" key="1">
    <source>
        <dbReference type="EMBL" id="QIS11597.1"/>
    </source>
</evidence>
<reference evidence="1 2" key="1">
    <citation type="journal article" date="2019" name="ACS Chem. Biol.">
        <title>Identification and Mobilization of a Cryptic Antibiotic Biosynthesis Gene Locus from a Human-Pathogenic Nocardia Isolate.</title>
        <authorList>
            <person name="Herisse M."/>
            <person name="Ishida K."/>
            <person name="Porter J.L."/>
            <person name="Howden B."/>
            <person name="Hertweck C."/>
            <person name="Stinear T.P."/>
            <person name="Pidot S.J."/>
        </authorList>
    </citation>
    <scope>NUCLEOTIDE SEQUENCE [LARGE SCALE GENOMIC DNA]</scope>
    <source>
        <strain evidence="1 2">AUSMDU00012717</strain>
    </source>
</reference>
<dbReference type="AlphaFoldDB" id="A0A6G9YEU4"/>
<keyword evidence="2" id="KW-1185">Reference proteome</keyword>
<sequence length="110" mass="12110">MNVTYEICSLADLPGRADPLWREWLTAAELAYCNGFRRVEEHLAVRLLAKRAAARALDRTEVPWTDLAVLRSPDGPPRLVARGELDRVPGISLTHAGGHAAAIAWLTGER</sequence>